<evidence type="ECO:0000313" key="2">
    <source>
        <dbReference type="Proteomes" id="UP001057402"/>
    </source>
</evidence>
<organism evidence="1 2">
    <name type="scientific">Melastoma candidum</name>
    <dbReference type="NCBI Taxonomy" id="119954"/>
    <lineage>
        <taxon>Eukaryota</taxon>
        <taxon>Viridiplantae</taxon>
        <taxon>Streptophyta</taxon>
        <taxon>Embryophyta</taxon>
        <taxon>Tracheophyta</taxon>
        <taxon>Spermatophyta</taxon>
        <taxon>Magnoliopsida</taxon>
        <taxon>eudicotyledons</taxon>
        <taxon>Gunneridae</taxon>
        <taxon>Pentapetalae</taxon>
        <taxon>rosids</taxon>
        <taxon>malvids</taxon>
        <taxon>Myrtales</taxon>
        <taxon>Melastomataceae</taxon>
        <taxon>Melastomatoideae</taxon>
        <taxon>Melastomateae</taxon>
        <taxon>Melastoma</taxon>
    </lineage>
</organism>
<sequence>MHSLVFLLGFESDSYLGNSLIILHNSFGTMKAARLLFNEMENKDLVTWNSLIYGFVQNDGVKEAVRLFNKMPGKDAVSWTTMISGFPGDGDVEKSIQRFRVVPFKDDIAWTAMIFSFVSIELHEDALCWFRRMLSQSIEPNPLTLSSVLSAAAGLATLNQGMQIHAVLHKMCFEHVLSVQNSLISMYSKCGNMWDA</sequence>
<reference evidence="2" key="1">
    <citation type="journal article" date="2023" name="Front. Plant Sci.">
        <title>Chromosomal-level genome assembly of Melastoma candidum provides insights into trichome evolution.</title>
        <authorList>
            <person name="Zhong Y."/>
            <person name="Wu W."/>
            <person name="Sun C."/>
            <person name="Zou P."/>
            <person name="Liu Y."/>
            <person name="Dai S."/>
            <person name="Zhou R."/>
        </authorList>
    </citation>
    <scope>NUCLEOTIDE SEQUENCE [LARGE SCALE GENOMIC DNA]</scope>
</reference>
<name>A0ACB9MAD6_9MYRT</name>
<comment type="caution">
    <text evidence="1">The sequence shown here is derived from an EMBL/GenBank/DDBJ whole genome shotgun (WGS) entry which is preliminary data.</text>
</comment>
<evidence type="ECO:0000313" key="1">
    <source>
        <dbReference type="EMBL" id="KAI4320685.1"/>
    </source>
</evidence>
<dbReference type="Proteomes" id="UP001057402">
    <property type="component" value="Chromosome 10"/>
</dbReference>
<dbReference type="EMBL" id="CM042889">
    <property type="protein sequence ID" value="KAI4320685.1"/>
    <property type="molecule type" value="Genomic_DNA"/>
</dbReference>
<gene>
    <name evidence="1" type="ORF">MLD38_034139</name>
</gene>
<proteinExistence type="predicted"/>
<protein>
    <submittedName>
        <fullName evidence="1">Uncharacterized protein</fullName>
    </submittedName>
</protein>
<accession>A0ACB9MAD6</accession>
<keyword evidence="2" id="KW-1185">Reference proteome</keyword>